<dbReference type="AlphaFoldDB" id="A0A425C2X1"/>
<dbReference type="PANTHER" id="PTHR19446">
    <property type="entry name" value="REVERSE TRANSCRIPTASES"/>
    <property type="match status" value="1"/>
</dbReference>
<gene>
    <name evidence="2" type="ORF">B5M09_011635</name>
</gene>
<sequence>MYIKNKRLEWHPDNMTLKQVISALQEADQPEVSPASQQVQLQEAIQDMTPESLTLAQRVKPEELWLGLHRSPLQGNVTLSTLYSDDPAGFDQTVRLHSWHRWIASSYLPHSTTFLQGFRTIFHDKPSWAYMQAICGTSDFIPTAPAGANATTLLELEDALSVFELWLAVQMNWLHKSDAWLLYLTSKPVVWLPAQRSVRMLSPTTLFALLHSDLGRKVVSQLSASHPGKWTSLLEAIISSGYSYQENSMLLFVPGSDTHQISLLTANINSLKANGHKLAETLLSKHTVVGLQETKLATKFQTATFRFHLDHAIGRDNYFLAINDHGQSAVVAEAHRSSGVMLFFHKSTPGFEHLYHESHLDVPDKYMVVSTRWGDTPVYFHNVYAPIPNSLREDYFSSLPRDFPPHAKHFIMGDFNLPMDRLLDYEGEASNHHGGRAECTDWLQSLRVVDAWRIHHPHDRVYSSPHGRNRIDYIFVDTPTMCATYKDAKYFRSEQIAEHMCHSVTLQTTDVQVGRGYWKLPKGILEIPEVTSAIISEARALVPILLHAHNPGVVWAGWKKRTKDFVEHYHAHHIASKGLTVQRAEQDWVSAMAQAARGELTADQLVVERTKLESIKLEWRQHQNDVSFDFYTSNSEVSTSHFFRRPQETVYKVPIATVTTGDGRVSSHPQDIHQAFHTRWSSIMCEGDFAPPNRAARRQFLRRLKTRLTEEQRSELEEPIIPAELASAIKTMAPNKAPGMDGFPPAFFQLDCDTFGHILSIVFAYQLERGVLLGSQRRSAVTLLFKGGERNNPGHYRPISLIPVEVKALSRALTHRLRTIIPLLIHPLELVDDFCAVSGARLNRSKCKVLLLNSKMTVPHHPRLKVVPTKVPIRYLGILFGHDLSDQTQVHEMEDKLLASFLKWGCRARTLQGRRLLVNTMILSQLWHYTAVIPVTQATLRKWQAMVLKFILGRKLRHGEHFIQLLHSGWAYHRTLGLRVPHIPSMVKPTLAPLPPLLADVWLRILYRMIPVSYRYFFLQHSNPHIVECAYPGWLRSLPVGDADRTDLLAILAGLQQAPGYSWFFLKYPRALEVSRWHSTL</sequence>
<dbReference type="InterPro" id="IPR036691">
    <property type="entry name" value="Endo/exonu/phosph_ase_sf"/>
</dbReference>
<evidence type="ECO:0000259" key="1">
    <source>
        <dbReference type="Pfam" id="PF03372"/>
    </source>
</evidence>
<name>A0A425C2X1_APHAT</name>
<dbReference type="GO" id="GO:0003824">
    <property type="term" value="F:catalytic activity"/>
    <property type="evidence" value="ECO:0007669"/>
    <property type="project" value="InterPro"/>
</dbReference>
<dbReference type="Gene3D" id="3.60.10.10">
    <property type="entry name" value="Endonuclease/exonuclease/phosphatase"/>
    <property type="match status" value="1"/>
</dbReference>
<feature type="domain" description="Endonuclease/exonuclease/phosphatase" evidence="1">
    <location>
        <begin position="264"/>
        <end position="478"/>
    </location>
</feature>
<dbReference type="Pfam" id="PF03372">
    <property type="entry name" value="Exo_endo_phos"/>
    <property type="match status" value="1"/>
</dbReference>
<accession>A0A425C2X1</accession>
<protein>
    <recommendedName>
        <fullName evidence="1">Endonuclease/exonuclease/phosphatase domain-containing protein</fullName>
    </recommendedName>
</protein>
<dbReference type="InterPro" id="IPR005135">
    <property type="entry name" value="Endo/exonuclease/phosphatase"/>
</dbReference>
<dbReference type="EMBL" id="MZMZ02005969">
    <property type="protein sequence ID" value="RQM11357.1"/>
    <property type="molecule type" value="Genomic_DNA"/>
</dbReference>
<evidence type="ECO:0000313" key="2">
    <source>
        <dbReference type="EMBL" id="RQM11357.1"/>
    </source>
</evidence>
<organism evidence="2 3">
    <name type="scientific">Aphanomyces astaci</name>
    <name type="common">Crayfish plague agent</name>
    <dbReference type="NCBI Taxonomy" id="112090"/>
    <lineage>
        <taxon>Eukaryota</taxon>
        <taxon>Sar</taxon>
        <taxon>Stramenopiles</taxon>
        <taxon>Oomycota</taxon>
        <taxon>Saprolegniomycetes</taxon>
        <taxon>Saprolegniales</taxon>
        <taxon>Verrucalvaceae</taxon>
        <taxon>Aphanomyces</taxon>
    </lineage>
</organism>
<dbReference type="VEuPathDB" id="FungiDB:H257_05682"/>
<dbReference type="VEuPathDB" id="FungiDB:H257_18927"/>
<dbReference type="SUPFAM" id="SSF56219">
    <property type="entry name" value="DNase I-like"/>
    <property type="match status" value="1"/>
</dbReference>
<evidence type="ECO:0000313" key="3">
    <source>
        <dbReference type="Proteomes" id="UP000284702"/>
    </source>
</evidence>
<dbReference type="VEuPathDB" id="FungiDB:H257_16088"/>
<keyword evidence="3" id="KW-1185">Reference proteome</keyword>
<reference evidence="2" key="1">
    <citation type="submission" date="2018-07" db="EMBL/GenBank/DDBJ databases">
        <title>Annotation of Aphanomyces astaci genome assembly.</title>
        <authorList>
            <person name="Studholme D.J."/>
        </authorList>
    </citation>
    <scope>NUCLEOTIDE SEQUENCE [LARGE SCALE GENOMIC DNA]</scope>
    <source>
        <strain evidence="2">Pc</strain>
    </source>
</reference>
<dbReference type="Proteomes" id="UP000284702">
    <property type="component" value="Unassembled WGS sequence"/>
</dbReference>
<comment type="caution">
    <text evidence="2">The sequence shown here is derived from an EMBL/GenBank/DDBJ whole genome shotgun (WGS) entry which is preliminary data.</text>
</comment>
<proteinExistence type="predicted"/>